<evidence type="ECO:0000313" key="4">
    <source>
        <dbReference type="Proteomes" id="UP000325755"/>
    </source>
</evidence>
<reference evidence="3 4" key="1">
    <citation type="submission" date="2019-09" db="EMBL/GenBank/DDBJ databases">
        <title>Ecophysiology of the spiral-shaped methanotroph Methylospira mobilis as revealed by the complete genome sequence.</title>
        <authorList>
            <person name="Oshkin I.Y."/>
            <person name="Dedysh S.N."/>
            <person name="Miroshnikov K."/>
            <person name="Danilova O.V."/>
            <person name="Hakobyan A."/>
            <person name="Liesack W."/>
        </authorList>
    </citation>
    <scope>NUCLEOTIDE SEQUENCE [LARGE SCALE GENOMIC DNA]</scope>
    <source>
        <strain evidence="3 4">Shm1</strain>
    </source>
</reference>
<dbReference type="AlphaFoldDB" id="A0A5Q0BMK3"/>
<dbReference type="KEGG" id="mmob:F6R98_12590"/>
<gene>
    <name evidence="3" type="ORF">F6R98_12590</name>
</gene>
<accession>A0A5Q0BMK3</accession>
<feature type="region of interest" description="Disordered" evidence="1">
    <location>
        <begin position="154"/>
        <end position="173"/>
    </location>
</feature>
<proteinExistence type="predicted"/>
<sequence>MIVNIKALINDASGYEKIRELRWPNGVCCPQCGSADAIKRDRDDKQKERQSYACKACSSRFAYRGPCGQYAENTSAVFRDELNHAPDILQELSFFGRTRRKTCVIRINPIPSSRNRVANLSATRPCARLDCTATTFFHAVCKCAATDAENCPARPATEGHAWRQRPAVPLQPG</sequence>
<protein>
    <submittedName>
        <fullName evidence="3">Transposase</fullName>
    </submittedName>
</protein>
<evidence type="ECO:0000313" key="3">
    <source>
        <dbReference type="EMBL" id="QFY43348.1"/>
    </source>
</evidence>
<keyword evidence="4" id="KW-1185">Reference proteome</keyword>
<dbReference type="Pfam" id="PF12760">
    <property type="entry name" value="Zn_ribbon_IS1595"/>
    <property type="match status" value="1"/>
</dbReference>
<dbReference type="OrthoDB" id="271821at2"/>
<feature type="domain" description="Transposase zinc-ribbon" evidence="2">
    <location>
        <begin position="10"/>
        <end position="58"/>
    </location>
</feature>
<evidence type="ECO:0000259" key="2">
    <source>
        <dbReference type="Pfam" id="PF12760"/>
    </source>
</evidence>
<dbReference type="EMBL" id="CP044205">
    <property type="protein sequence ID" value="QFY43348.1"/>
    <property type="molecule type" value="Genomic_DNA"/>
</dbReference>
<dbReference type="Proteomes" id="UP000325755">
    <property type="component" value="Chromosome"/>
</dbReference>
<evidence type="ECO:0000256" key="1">
    <source>
        <dbReference type="SAM" id="MobiDB-lite"/>
    </source>
</evidence>
<dbReference type="InParanoid" id="A0A5Q0BMK3"/>
<name>A0A5Q0BMK3_9GAMM</name>
<dbReference type="InterPro" id="IPR024442">
    <property type="entry name" value="Transposase_Zn_ribbon"/>
</dbReference>
<organism evidence="3 4">
    <name type="scientific">Candidatus Methylospira mobilis</name>
    <dbReference type="NCBI Taxonomy" id="1808979"/>
    <lineage>
        <taxon>Bacteria</taxon>
        <taxon>Pseudomonadati</taxon>
        <taxon>Pseudomonadota</taxon>
        <taxon>Gammaproteobacteria</taxon>
        <taxon>Methylococcales</taxon>
        <taxon>Methylococcaceae</taxon>
        <taxon>Candidatus Methylospira</taxon>
    </lineage>
</organism>